<evidence type="ECO:0000313" key="2">
    <source>
        <dbReference type="EMBL" id="KAA0695086.1"/>
    </source>
</evidence>
<dbReference type="RefSeq" id="WP_149332454.1">
    <property type="nucleotide sequence ID" value="NZ_QOVF01000002.1"/>
</dbReference>
<dbReference type="EMBL" id="QOVF01000002">
    <property type="protein sequence ID" value="KAA0695086.1"/>
    <property type="molecule type" value="Genomic_DNA"/>
</dbReference>
<dbReference type="Pfam" id="PF11997">
    <property type="entry name" value="DUF3492"/>
    <property type="match status" value="1"/>
</dbReference>
<protein>
    <submittedName>
        <fullName evidence="2">DUF3492 domain-containing protein</fullName>
    </submittedName>
</protein>
<organism evidence="2 3">
    <name type="scientific">Halopseudomonas laoshanensis</name>
    <dbReference type="NCBI Taxonomy" id="2268758"/>
    <lineage>
        <taxon>Bacteria</taxon>
        <taxon>Pseudomonadati</taxon>
        <taxon>Pseudomonadota</taxon>
        <taxon>Gammaproteobacteria</taxon>
        <taxon>Pseudomonadales</taxon>
        <taxon>Pseudomonadaceae</taxon>
        <taxon>Halopseudomonas</taxon>
    </lineage>
</organism>
<feature type="domain" description="DUF3492" evidence="1">
    <location>
        <begin position="17"/>
        <end position="296"/>
    </location>
</feature>
<evidence type="ECO:0000259" key="1">
    <source>
        <dbReference type="Pfam" id="PF11997"/>
    </source>
</evidence>
<sequence length="512" mass="57128">MSDRHKTGQLVAHGGQADVCLLLEGTWPYVRGGVSSWINQLILGLPEVTFSVLFIGGQRESYSQRHYEMPANVVHIEEVFIEDAWHFPARTAKQASEGSVQDLENMYRYFHHPQKPEDATGDAVLDALASGQLTMQDVLRSRANWEAITDGYLQHCSDPSFINYFWTMRTMQSPMVMLAETARRMPRARLLHAISTGYAGLAGCILKQRWQCKFILSEHGIYTKERKIDLAQASWVAENADEALNSSLDPSSGYIRSLWIRFFERIGLLVYRNADPIIALYDGNRQRQILDGADPERTRVIPNGIDLPRWNPLRESRPPGIAPVVGMIGRVVPIKDVKTFVRAMRSVVTELPETEGWIIGPEDEDAEYASECRSLVSSMGLENNVHFLGFQKIDEIMPKLGVMVLTSISEAQPLVILEAWCAGTPVVSSDVGSCRELIEGGTAEDRDLGQAGEVVAIADPQATGRAVLGLLRNPDRWKAAQTAGVARANRYYGEALMLERYRKLYSTSMGTL</sequence>
<name>A0A7V7KXW7_9GAMM</name>
<dbReference type="InterPro" id="IPR022622">
    <property type="entry name" value="DUF3492"/>
</dbReference>
<dbReference type="PANTHER" id="PTHR12526:SF608">
    <property type="entry name" value="PELF"/>
    <property type="match status" value="1"/>
</dbReference>
<dbReference type="InterPro" id="IPR047691">
    <property type="entry name" value="PelF-like"/>
</dbReference>
<keyword evidence="3" id="KW-1185">Reference proteome</keyword>
<dbReference type="Proteomes" id="UP000463138">
    <property type="component" value="Unassembled WGS sequence"/>
</dbReference>
<dbReference type="SUPFAM" id="SSF53756">
    <property type="entry name" value="UDP-Glycosyltransferase/glycogen phosphorylase"/>
    <property type="match status" value="1"/>
</dbReference>
<dbReference type="Pfam" id="PF13692">
    <property type="entry name" value="Glyco_trans_1_4"/>
    <property type="match status" value="1"/>
</dbReference>
<dbReference type="NCBIfam" id="NF038011">
    <property type="entry name" value="PelF"/>
    <property type="match status" value="1"/>
</dbReference>
<dbReference type="CDD" id="cd03813">
    <property type="entry name" value="GT4-like"/>
    <property type="match status" value="1"/>
</dbReference>
<reference evidence="2 3" key="1">
    <citation type="submission" date="2018-07" db="EMBL/GenBank/DDBJ databases">
        <title>Pseudomonas laoshanensis sp. nov., isolated from soil.</title>
        <authorList>
            <person name="Sun J."/>
            <person name="Yu L."/>
            <person name="Wang M."/>
            <person name="Zhang C."/>
        </authorList>
    </citation>
    <scope>NUCLEOTIDE SEQUENCE [LARGE SCALE GENOMIC DNA]</scope>
    <source>
        <strain evidence="2 3">Y22</strain>
    </source>
</reference>
<dbReference type="OrthoDB" id="9772485at2"/>
<accession>A0A7V7KXW7</accession>
<dbReference type="PANTHER" id="PTHR12526">
    <property type="entry name" value="GLYCOSYLTRANSFERASE"/>
    <property type="match status" value="1"/>
</dbReference>
<evidence type="ECO:0000313" key="3">
    <source>
        <dbReference type="Proteomes" id="UP000463138"/>
    </source>
</evidence>
<comment type="caution">
    <text evidence="2">The sequence shown here is derived from an EMBL/GenBank/DDBJ whole genome shotgun (WGS) entry which is preliminary data.</text>
</comment>
<dbReference type="Gene3D" id="3.40.50.2000">
    <property type="entry name" value="Glycogen Phosphorylase B"/>
    <property type="match status" value="2"/>
</dbReference>
<dbReference type="AlphaFoldDB" id="A0A7V7KXW7"/>
<gene>
    <name evidence="2" type="ORF">DT594_09540</name>
</gene>
<proteinExistence type="predicted"/>